<keyword evidence="1" id="KW-1133">Transmembrane helix</keyword>
<keyword evidence="1" id="KW-0812">Transmembrane</keyword>
<dbReference type="EMBL" id="QKOE01000022">
    <property type="protein sequence ID" value="PZA14762.1"/>
    <property type="molecule type" value="Genomic_DNA"/>
</dbReference>
<accession>A0A323UP72</accession>
<evidence type="ECO:0000313" key="3">
    <source>
        <dbReference type="Proteomes" id="UP000248259"/>
    </source>
</evidence>
<sequence>MKTWSDTQAYTAAIGSGTLLWVITGVLTGAQEAWDAQVYWVISYPLAILIAGAVGHFAPQRAWRWGLAIVQAQALLMLVSISDLSLAPLGLALFAVISIPTVMMSLLTARKRLRNDGSA</sequence>
<comment type="caution">
    <text evidence="2">The sequence shown here is derived from an EMBL/GenBank/DDBJ whole genome shotgun (WGS) entry which is preliminary data.</text>
</comment>
<dbReference type="RefSeq" id="WP_110528914.1">
    <property type="nucleotide sequence ID" value="NZ_QKOE01000022.1"/>
</dbReference>
<dbReference type="Proteomes" id="UP000248259">
    <property type="component" value="Unassembled WGS sequence"/>
</dbReference>
<evidence type="ECO:0000313" key="2">
    <source>
        <dbReference type="EMBL" id="PZA14762.1"/>
    </source>
</evidence>
<reference evidence="2 3" key="1">
    <citation type="submission" date="2018-06" db="EMBL/GenBank/DDBJ databases">
        <title>Azoarcus communis strain SWub3 genome.</title>
        <authorList>
            <person name="Zorraquino Salvo V."/>
            <person name="Toubiana D."/>
            <person name="Blumwald E."/>
        </authorList>
    </citation>
    <scope>NUCLEOTIDE SEQUENCE [LARGE SCALE GENOMIC DNA]</scope>
    <source>
        <strain evidence="2 3">SWub3</strain>
    </source>
</reference>
<feature type="transmembrane region" description="Helical" evidence="1">
    <location>
        <begin position="62"/>
        <end position="81"/>
    </location>
</feature>
<feature type="transmembrane region" description="Helical" evidence="1">
    <location>
        <begin position="87"/>
        <end position="109"/>
    </location>
</feature>
<keyword evidence="1" id="KW-0472">Membrane</keyword>
<evidence type="ECO:0000256" key="1">
    <source>
        <dbReference type="SAM" id="Phobius"/>
    </source>
</evidence>
<protein>
    <submittedName>
        <fullName evidence="2">Uncharacterized protein</fullName>
    </submittedName>
</protein>
<organism evidence="2 3">
    <name type="scientific">Parazoarcus communis SWub3 = DSM 12120</name>
    <dbReference type="NCBI Taxonomy" id="1121029"/>
    <lineage>
        <taxon>Bacteria</taxon>
        <taxon>Pseudomonadati</taxon>
        <taxon>Pseudomonadota</taxon>
        <taxon>Betaproteobacteria</taxon>
        <taxon>Rhodocyclales</taxon>
        <taxon>Zoogloeaceae</taxon>
        <taxon>Parazoarcus</taxon>
    </lineage>
</organism>
<proteinExistence type="predicted"/>
<dbReference type="AlphaFoldDB" id="A0A323UP72"/>
<feature type="transmembrane region" description="Helical" evidence="1">
    <location>
        <begin position="37"/>
        <end position="55"/>
    </location>
</feature>
<dbReference type="OrthoDB" id="8550211at2"/>
<gene>
    <name evidence="2" type="ORF">DNK49_19965</name>
</gene>
<keyword evidence="3" id="KW-1185">Reference proteome</keyword>
<name>A0A323UP72_9RHOO</name>
<feature type="transmembrane region" description="Helical" evidence="1">
    <location>
        <begin position="12"/>
        <end position="31"/>
    </location>
</feature>